<dbReference type="InterPro" id="IPR050232">
    <property type="entry name" value="FBL13/AtMIF1-like"/>
</dbReference>
<evidence type="ECO:0000256" key="1">
    <source>
        <dbReference type="SAM" id="MobiDB-lite"/>
    </source>
</evidence>
<dbReference type="InterPro" id="IPR036047">
    <property type="entry name" value="F-box-like_dom_sf"/>
</dbReference>
<dbReference type="PANTHER" id="PTHR31900:SF30">
    <property type="entry name" value="SUPERFAMILY PROTEIN, PUTATIVE-RELATED"/>
    <property type="match status" value="1"/>
</dbReference>
<feature type="region of interest" description="Disordered" evidence="1">
    <location>
        <begin position="153"/>
        <end position="172"/>
    </location>
</feature>
<proteinExistence type="predicted"/>
<name>A0AAD8TR72_LOLMU</name>
<dbReference type="SUPFAM" id="SSF52047">
    <property type="entry name" value="RNI-like"/>
    <property type="match status" value="1"/>
</dbReference>
<feature type="compositionally biased region" description="Acidic residues" evidence="1">
    <location>
        <begin position="156"/>
        <end position="168"/>
    </location>
</feature>
<accession>A0AAD8TR72</accession>
<dbReference type="PROSITE" id="PS50181">
    <property type="entry name" value="FBOX"/>
    <property type="match status" value="1"/>
</dbReference>
<dbReference type="Pfam" id="PF00646">
    <property type="entry name" value="F-box"/>
    <property type="match status" value="1"/>
</dbReference>
<evidence type="ECO:0000259" key="2">
    <source>
        <dbReference type="PROSITE" id="PS50181"/>
    </source>
</evidence>
<evidence type="ECO:0000313" key="4">
    <source>
        <dbReference type="Proteomes" id="UP001231189"/>
    </source>
</evidence>
<sequence length="264" mass="30135">MASSGHRDHLSDLPDFLLGHVLSFLDNKEAGRAAALARRWRNVFCNVHTVSFAERAGERDADWDTYYYEADEMKSCSGALLDGVSSALLCRRRCAGTHVPLRRLRFAFDSCHPWNRVHVDLWLDHVLRCSVHELHLDMCFGLGEIYQRRTNGCDGKEEEVDSGSDNSDDDKGRRRWRAWSYVLPRGLFSCTALRTLCVGYCRLKLPATIDLPFLETLCITSPCRNGRRSIQRLISSCPRLIDLTLEAIDRLTVSFNLDLALYLH</sequence>
<reference evidence="3" key="1">
    <citation type="submission" date="2023-07" db="EMBL/GenBank/DDBJ databases">
        <title>A chromosome-level genome assembly of Lolium multiflorum.</title>
        <authorList>
            <person name="Chen Y."/>
            <person name="Copetti D."/>
            <person name="Kolliker R."/>
            <person name="Studer B."/>
        </authorList>
    </citation>
    <scope>NUCLEOTIDE SEQUENCE</scope>
    <source>
        <strain evidence="3">02402/16</strain>
        <tissue evidence="3">Leaf</tissue>
    </source>
</reference>
<dbReference type="InterPro" id="IPR001810">
    <property type="entry name" value="F-box_dom"/>
</dbReference>
<protein>
    <recommendedName>
        <fullName evidence="2">F-box domain-containing protein</fullName>
    </recommendedName>
</protein>
<comment type="caution">
    <text evidence="3">The sequence shown here is derived from an EMBL/GenBank/DDBJ whole genome shotgun (WGS) entry which is preliminary data.</text>
</comment>
<dbReference type="Proteomes" id="UP001231189">
    <property type="component" value="Unassembled WGS sequence"/>
</dbReference>
<dbReference type="InterPro" id="IPR055411">
    <property type="entry name" value="LRR_FXL15/At3g58940/PEG3-like"/>
</dbReference>
<dbReference type="AlphaFoldDB" id="A0AAD8TR72"/>
<gene>
    <name evidence="3" type="ORF">QYE76_047142</name>
</gene>
<dbReference type="PANTHER" id="PTHR31900">
    <property type="entry name" value="F-BOX/RNI SUPERFAMILY PROTEIN-RELATED"/>
    <property type="match status" value="1"/>
</dbReference>
<dbReference type="EMBL" id="JAUUTY010000002">
    <property type="protein sequence ID" value="KAK1686294.1"/>
    <property type="molecule type" value="Genomic_DNA"/>
</dbReference>
<dbReference type="Gene3D" id="1.20.1280.50">
    <property type="match status" value="1"/>
</dbReference>
<evidence type="ECO:0000313" key="3">
    <source>
        <dbReference type="EMBL" id="KAK1686294.1"/>
    </source>
</evidence>
<keyword evidence="4" id="KW-1185">Reference proteome</keyword>
<dbReference type="SUPFAM" id="SSF81383">
    <property type="entry name" value="F-box domain"/>
    <property type="match status" value="1"/>
</dbReference>
<dbReference type="Pfam" id="PF24758">
    <property type="entry name" value="LRR_At5g56370"/>
    <property type="match status" value="1"/>
</dbReference>
<feature type="domain" description="F-box" evidence="2">
    <location>
        <begin position="7"/>
        <end position="55"/>
    </location>
</feature>
<organism evidence="3 4">
    <name type="scientific">Lolium multiflorum</name>
    <name type="common">Italian ryegrass</name>
    <name type="synonym">Lolium perenne subsp. multiflorum</name>
    <dbReference type="NCBI Taxonomy" id="4521"/>
    <lineage>
        <taxon>Eukaryota</taxon>
        <taxon>Viridiplantae</taxon>
        <taxon>Streptophyta</taxon>
        <taxon>Embryophyta</taxon>
        <taxon>Tracheophyta</taxon>
        <taxon>Spermatophyta</taxon>
        <taxon>Magnoliopsida</taxon>
        <taxon>Liliopsida</taxon>
        <taxon>Poales</taxon>
        <taxon>Poaceae</taxon>
        <taxon>BOP clade</taxon>
        <taxon>Pooideae</taxon>
        <taxon>Poodae</taxon>
        <taxon>Poeae</taxon>
        <taxon>Poeae Chloroplast Group 2 (Poeae type)</taxon>
        <taxon>Loliodinae</taxon>
        <taxon>Loliinae</taxon>
        <taxon>Lolium</taxon>
    </lineage>
</organism>